<dbReference type="PANTHER" id="PTHR11361:SF34">
    <property type="entry name" value="DNA MISMATCH REPAIR PROTEIN MSH1, MITOCHONDRIAL"/>
    <property type="match status" value="1"/>
</dbReference>
<evidence type="ECO:0000259" key="4">
    <source>
        <dbReference type="PROSITE" id="PS00486"/>
    </source>
</evidence>
<keyword evidence="3" id="KW-0238">DNA-binding</keyword>
<dbReference type="InterPro" id="IPR045076">
    <property type="entry name" value="MutS"/>
</dbReference>
<dbReference type="InterPro" id="IPR000432">
    <property type="entry name" value="DNA_mismatch_repair_MutS_C"/>
</dbReference>
<dbReference type="AlphaFoldDB" id="A0ABD5CER7"/>
<dbReference type="EMBL" id="JAVIZN010000002">
    <property type="protein sequence ID" value="MDR6203448.1"/>
    <property type="molecule type" value="Genomic_DNA"/>
</dbReference>
<proteinExistence type="predicted"/>
<evidence type="ECO:0000256" key="1">
    <source>
        <dbReference type="ARBA" id="ARBA00022741"/>
    </source>
</evidence>
<organism evidence="5 6">
    <name type="scientific">Paraburkholderia graminis</name>
    <dbReference type="NCBI Taxonomy" id="60548"/>
    <lineage>
        <taxon>Bacteria</taxon>
        <taxon>Pseudomonadati</taxon>
        <taxon>Pseudomonadota</taxon>
        <taxon>Betaproteobacteria</taxon>
        <taxon>Burkholderiales</taxon>
        <taxon>Burkholderiaceae</taxon>
        <taxon>Paraburkholderia</taxon>
    </lineage>
</organism>
<comment type="caution">
    <text evidence="5">The sequence shown here is derived from an EMBL/GenBank/DDBJ whole genome shotgun (WGS) entry which is preliminary data.</text>
</comment>
<evidence type="ECO:0000256" key="3">
    <source>
        <dbReference type="ARBA" id="ARBA00023125"/>
    </source>
</evidence>
<dbReference type="PROSITE" id="PS00486">
    <property type="entry name" value="DNA_MISMATCH_REPAIR_2"/>
    <property type="match status" value="1"/>
</dbReference>
<accession>A0ABD5CER7</accession>
<gene>
    <name evidence="5" type="ORF">QF025_002168</name>
</gene>
<evidence type="ECO:0000256" key="2">
    <source>
        <dbReference type="ARBA" id="ARBA00022840"/>
    </source>
</evidence>
<dbReference type="InterPro" id="IPR027417">
    <property type="entry name" value="P-loop_NTPase"/>
</dbReference>
<dbReference type="Pfam" id="PF00488">
    <property type="entry name" value="MutS_V"/>
    <property type="match status" value="1"/>
</dbReference>
<keyword evidence="2" id="KW-0067">ATP-binding</keyword>
<evidence type="ECO:0000313" key="6">
    <source>
        <dbReference type="Proteomes" id="UP001245184"/>
    </source>
</evidence>
<protein>
    <submittedName>
        <fullName evidence="5">DNA mismatch repair ATPase MutS</fullName>
    </submittedName>
</protein>
<feature type="domain" description="DNA mismatch repair proteins mutS family" evidence="4">
    <location>
        <begin position="18"/>
        <end position="34"/>
    </location>
</feature>
<dbReference type="GO" id="GO:0003677">
    <property type="term" value="F:DNA binding"/>
    <property type="evidence" value="ECO:0007669"/>
    <property type="project" value="UniProtKB-KW"/>
</dbReference>
<dbReference type="PANTHER" id="PTHR11361">
    <property type="entry name" value="DNA MISMATCH REPAIR PROTEIN MUTS FAMILY MEMBER"/>
    <property type="match status" value="1"/>
</dbReference>
<dbReference type="SUPFAM" id="SSF52540">
    <property type="entry name" value="P-loop containing nucleoside triphosphate hydrolases"/>
    <property type="match status" value="1"/>
</dbReference>
<dbReference type="GO" id="GO:0005524">
    <property type="term" value="F:ATP binding"/>
    <property type="evidence" value="ECO:0007669"/>
    <property type="project" value="UniProtKB-KW"/>
</dbReference>
<keyword evidence="1" id="KW-0547">Nucleotide-binding</keyword>
<name>A0ABD5CER7_9BURK</name>
<sequence>MVEMTEAAAILNDATPQSLVLMDEIGRGTSTFDGLALAWAIARHLLAHNGCHTLFATHYFELTQLPAEFPQAANVHLSAVEHGHGIVFLHAVNEGPANQSYGLQVAQLAGVPNAVIRAARKHLAYLEQQSAGQPAPQLDLFAAPSPMLLEDADDEPQPANASPAMQGLVERLRGIDPNDLRPREALDLLYELHELAAAPDADH</sequence>
<dbReference type="Gene3D" id="3.40.50.300">
    <property type="entry name" value="P-loop containing nucleotide triphosphate hydrolases"/>
    <property type="match status" value="1"/>
</dbReference>
<dbReference type="Gene3D" id="6.10.140.430">
    <property type="match status" value="1"/>
</dbReference>
<dbReference type="Proteomes" id="UP001245184">
    <property type="component" value="Unassembled WGS sequence"/>
</dbReference>
<dbReference type="SMART" id="SM00534">
    <property type="entry name" value="MUTSac"/>
    <property type="match status" value="1"/>
</dbReference>
<reference evidence="5 6" key="1">
    <citation type="submission" date="2023-08" db="EMBL/GenBank/DDBJ databases">
        <title>Genome sequencing of plant associated microbes to promote plant fitness in Sorghum bicolor and Oryza sativa.</title>
        <authorList>
            <person name="Coleman-Derr D."/>
        </authorList>
    </citation>
    <scope>NUCLEOTIDE SEQUENCE [LARGE SCALE GENOMIC DNA]</scope>
    <source>
        <strain evidence="5 6">SLBN-33</strain>
    </source>
</reference>
<evidence type="ECO:0000313" key="5">
    <source>
        <dbReference type="EMBL" id="MDR6203448.1"/>
    </source>
</evidence>